<dbReference type="EMBL" id="KN823240">
    <property type="protein sequence ID" value="KIO19120.1"/>
    <property type="molecule type" value="Genomic_DNA"/>
</dbReference>
<dbReference type="HOGENOM" id="CLU_1518957_0_0_1"/>
<dbReference type="AlphaFoldDB" id="A0A0C3PVW3"/>
<dbReference type="STRING" id="1051891.A0A0C3PVW3"/>
<keyword evidence="7" id="KW-0479">Metal-binding</keyword>
<name>A0A0C3PVW3_9AGAM</name>
<proteinExistence type="inferred from homology"/>
<organism evidence="16 17">
    <name type="scientific">Tulasnella calospora MUT 4182</name>
    <dbReference type="NCBI Taxonomy" id="1051891"/>
    <lineage>
        <taxon>Eukaryota</taxon>
        <taxon>Fungi</taxon>
        <taxon>Dikarya</taxon>
        <taxon>Basidiomycota</taxon>
        <taxon>Agaricomycotina</taxon>
        <taxon>Agaricomycetes</taxon>
        <taxon>Cantharellales</taxon>
        <taxon>Tulasnellaceae</taxon>
        <taxon>Tulasnella</taxon>
    </lineage>
</organism>
<evidence type="ECO:0000256" key="2">
    <source>
        <dbReference type="ARBA" id="ARBA00004613"/>
    </source>
</evidence>
<protein>
    <recommendedName>
        <fullName evidence="15">CFEM domain-containing protein</fullName>
    </recommendedName>
</protein>
<evidence type="ECO:0000256" key="8">
    <source>
        <dbReference type="ARBA" id="ARBA00022729"/>
    </source>
</evidence>
<keyword evidence="12" id="KW-0325">Glycoprotein</keyword>
<dbReference type="GO" id="GO:0005886">
    <property type="term" value="C:plasma membrane"/>
    <property type="evidence" value="ECO:0007669"/>
    <property type="project" value="UniProtKB-SubCell"/>
</dbReference>
<evidence type="ECO:0000256" key="12">
    <source>
        <dbReference type="ARBA" id="ARBA00023180"/>
    </source>
</evidence>
<evidence type="ECO:0000256" key="13">
    <source>
        <dbReference type="ARBA" id="ARBA00023288"/>
    </source>
</evidence>
<dbReference type="GO" id="GO:0046872">
    <property type="term" value="F:metal ion binding"/>
    <property type="evidence" value="ECO:0007669"/>
    <property type="project" value="UniProtKB-KW"/>
</dbReference>
<keyword evidence="13" id="KW-0449">Lipoprotein</keyword>
<dbReference type="SMART" id="SM00747">
    <property type="entry name" value="CFEM"/>
    <property type="match status" value="2"/>
</dbReference>
<dbReference type="PANTHER" id="PTHR37928">
    <property type="entry name" value="CFEM DOMAIN PROTEIN (AFU_ORTHOLOGUE AFUA_6G14090)"/>
    <property type="match status" value="1"/>
</dbReference>
<dbReference type="InterPro" id="IPR008427">
    <property type="entry name" value="Extracellular_membr_CFEM_dom"/>
</dbReference>
<evidence type="ECO:0000256" key="1">
    <source>
        <dbReference type="ARBA" id="ARBA00004609"/>
    </source>
</evidence>
<keyword evidence="6" id="KW-0349">Heme</keyword>
<evidence type="ECO:0000256" key="5">
    <source>
        <dbReference type="ARBA" id="ARBA00022525"/>
    </source>
</evidence>
<evidence type="ECO:0000256" key="9">
    <source>
        <dbReference type="ARBA" id="ARBA00023004"/>
    </source>
</evidence>
<evidence type="ECO:0000256" key="3">
    <source>
        <dbReference type="ARBA" id="ARBA00010031"/>
    </source>
</evidence>
<keyword evidence="17" id="KW-1185">Reference proteome</keyword>
<feature type="domain" description="CFEM" evidence="15">
    <location>
        <begin position="1"/>
        <end position="112"/>
    </location>
</feature>
<dbReference type="InterPro" id="IPR051735">
    <property type="entry name" value="CFEM_domain"/>
</dbReference>
<evidence type="ECO:0000256" key="10">
    <source>
        <dbReference type="ARBA" id="ARBA00023136"/>
    </source>
</evidence>
<evidence type="ECO:0000259" key="15">
    <source>
        <dbReference type="PROSITE" id="PS52012"/>
    </source>
</evidence>
<keyword evidence="8 14" id="KW-0732">Signal</keyword>
<keyword evidence="9" id="KW-0408">Iron</keyword>
<keyword evidence="4" id="KW-1003">Cell membrane</keyword>
<keyword evidence="11" id="KW-1015">Disulfide bond</keyword>
<feature type="chain" id="PRO_5002180556" description="CFEM domain-containing protein" evidence="14">
    <location>
        <begin position="17"/>
        <end position="168"/>
    </location>
</feature>
<reference evidence="16 17" key="1">
    <citation type="submission" date="2014-04" db="EMBL/GenBank/DDBJ databases">
        <authorList>
            <consortium name="DOE Joint Genome Institute"/>
            <person name="Kuo A."/>
            <person name="Girlanda M."/>
            <person name="Perotto S."/>
            <person name="Kohler A."/>
            <person name="Nagy L.G."/>
            <person name="Floudas D."/>
            <person name="Copeland A."/>
            <person name="Barry K.W."/>
            <person name="Cichocki N."/>
            <person name="Veneault-Fourrey C."/>
            <person name="LaButti K."/>
            <person name="Lindquist E.A."/>
            <person name="Lipzen A."/>
            <person name="Lundell T."/>
            <person name="Morin E."/>
            <person name="Murat C."/>
            <person name="Sun H."/>
            <person name="Tunlid A."/>
            <person name="Henrissat B."/>
            <person name="Grigoriev I.V."/>
            <person name="Hibbett D.S."/>
            <person name="Martin F."/>
            <person name="Nordberg H.P."/>
            <person name="Cantor M.N."/>
            <person name="Hua S.X."/>
        </authorList>
    </citation>
    <scope>NUCLEOTIDE SEQUENCE [LARGE SCALE GENOMIC DNA]</scope>
    <source>
        <strain evidence="16 17">MUT 4182</strain>
    </source>
</reference>
<comment type="similarity">
    <text evidence="3">Belongs to the RBT5 family.</text>
</comment>
<dbReference type="PANTHER" id="PTHR37928:SF1">
    <property type="entry name" value="CFEM DOMAIN PROTEIN (AFU_ORTHOLOGUE AFUA_6G14090)"/>
    <property type="match status" value="1"/>
</dbReference>
<evidence type="ECO:0000313" key="16">
    <source>
        <dbReference type="EMBL" id="KIO19120.1"/>
    </source>
</evidence>
<evidence type="ECO:0000256" key="6">
    <source>
        <dbReference type="ARBA" id="ARBA00022617"/>
    </source>
</evidence>
<evidence type="ECO:0000256" key="11">
    <source>
        <dbReference type="ARBA" id="ARBA00023157"/>
    </source>
</evidence>
<gene>
    <name evidence="16" type="ORF">M407DRAFT_31241</name>
</gene>
<evidence type="ECO:0000256" key="7">
    <source>
        <dbReference type="ARBA" id="ARBA00022723"/>
    </source>
</evidence>
<dbReference type="PROSITE" id="PS52012">
    <property type="entry name" value="CFEM"/>
    <property type="match status" value="1"/>
</dbReference>
<dbReference type="GO" id="GO:0005576">
    <property type="term" value="C:extracellular region"/>
    <property type="evidence" value="ECO:0007669"/>
    <property type="project" value="UniProtKB-SubCell"/>
</dbReference>
<comment type="subcellular location">
    <subcellularLocation>
        <location evidence="1">Cell membrane</location>
        <topology evidence="1">Lipid-anchor</topology>
        <topology evidence="1">GPI-anchor</topology>
    </subcellularLocation>
    <subcellularLocation>
        <location evidence="2">Secreted</location>
    </subcellularLocation>
</comment>
<evidence type="ECO:0000256" key="14">
    <source>
        <dbReference type="SAM" id="SignalP"/>
    </source>
</evidence>
<dbReference type="Proteomes" id="UP000054248">
    <property type="component" value="Unassembled WGS sequence"/>
</dbReference>
<accession>A0A0C3PVW3</accession>
<reference evidence="17" key="2">
    <citation type="submission" date="2015-01" db="EMBL/GenBank/DDBJ databases">
        <title>Evolutionary Origins and Diversification of the Mycorrhizal Mutualists.</title>
        <authorList>
            <consortium name="DOE Joint Genome Institute"/>
            <consortium name="Mycorrhizal Genomics Consortium"/>
            <person name="Kohler A."/>
            <person name="Kuo A."/>
            <person name="Nagy L.G."/>
            <person name="Floudas D."/>
            <person name="Copeland A."/>
            <person name="Barry K.W."/>
            <person name="Cichocki N."/>
            <person name="Veneault-Fourrey C."/>
            <person name="LaButti K."/>
            <person name="Lindquist E.A."/>
            <person name="Lipzen A."/>
            <person name="Lundell T."/>
            <person name="Morin E."/>
            <person name="Murat C."/>
            <person name="Riley R."/>
            <person name="Ohm R."/>
            <person name="Sun H."/>
            <person name="Tunlid A."/>
            <person name="Henrissat B."/>
            <person name="Grigoriev I.V."/>
            <person name="Hibbett D.S."/>
            <person name="Martin F."/>
        </authorList>
    </citation>
    <scope>NUCLEOTIDE SEQUENCE [LARGE SCALE GENOMIC DNA]</scope>
    <source>
        <strain evidence="17">MUT 4182</strain>
    </source>
</reference>
<sequence length="168" mass="18143">MRFSLVVLFAASLASAASVFKRHNDYEVPWCAKDCISYADPSPCKPDDGACLCVNENYYKQVVTCVESACSQEDAKAAAEAGIKYCKGVGIDPENPIPKCGIQCTEKAPTGKCDPNDGKCLCENKDFLESVVWCFKKDCQGEDLKNAKCAGEAYCRAAGVDISSIFGY</sequence>
<keyword evidence="5" id="KW-0964">Secreted</keyword>
<evidence type="ECO:0000313" key="17">
    <source>
        <dbReference type="Proteomes" id="UP000054248"/>
    </source>
</evidence>
<dbReference type="OrthoDB" id="3065412at2759"/>
<keyword evidence="10" id="KW-0472">Membrane</keyword>
<feature type="signal peptide" evidence="14">
    <location>
        <begin position="1"/>
        <end position="16"/>
    </location>
</feature>
<evidence type="ECO:0000256" key="4">
    <source>
        <dbReference type="ARBA" id="ARBA00022475"/>
    </source>
</evidence>
<dbReference type="Pfam" id="PF05730">
    <property type="entry name" value="CFEM"/>
    <property type="match status" value="2"/>
</dbReference>